<feature type="compositionally biased region" description="Pro residues" evidence="2">
    <location>
        <begin position="475"/>
        <end position="499"/>
    </location>
</feature>
<dbReference type="PROSITE" id="PS50005">
    <property type="entry name" value="TPR"/>
    <property type="match status" value="1"/>
</dbReference>
<gene>
    <name evidence="4" type="ORF">OFY01_30375</name>
</gene>
<comment type="caution">
    <text evidence="4">The sequence shown here is derived from an EMBL/GenBank/DDBJ whole genome shotgun (WGS) entry which is preliminary data.</text>
</comment>
<dbReference type="PANTHER" id="PTHR12558:SF13">
    <property type="entry name" value="CELL DIVISION CYCLE PROTEIN 27 HOMOLOG"/>
    <property type="match status" value="1"/>
</dbReference>
<sequence>MHNPVETMETTAPEAPAPSEAAEAPRRLSPGTRRALCGVLAGCVVLCGVLVLLPGGADAPPSRPGPAGRAAIALAAGAPASLRDLAALIREREHRVRADPRDARSWAVLGAAYVEHGERTAEPAYYPKAERALRSSLRARPKGNSAALDALASLAAARGDWRAARKWGEAAVKTAPRDWTAYAGLVDAYRGLGDYKAAGKSLDKVSGMATGTAVTLRTTEVYQDRGWREDAAAVVSDASARATTPAERAALLRRGGELAWERGDPEGALHHFDAALGADPEDHASFAGRARALAALGRTQDAVLAYRAAVARRPDPEYALELGELYESLGQSGAARAQYDAARTYIERDRADGVDDALVQGRLEADHGDAQAAVAALRAEWKRARGARVADALGWALHKAGDDEEAIGLLRRATDTKHGGWASDALFAYHRGAVERRLELYGAARRDLGEALRTNPRFSPLLAPAARRALDALGDPPPGGPEEMWPPPEPKPRPRPAGPAAPHRKPAPAAPRRSARPSPPERR</sequence>
<dbReference type="Gene3D" id="1.25.40.10">
    <property type="entry name" value="Tetratricopeptide repeat domain"/>
    <property type="match status" value="3"/>
</dbReference>
<feature type="transmembrane region" description="Helical" evidence="3">
    <location>
        <begin position="35"/>
        <end position="53"/>
    </location>
</feature>
<dbReference type="Proteomes" id="UP001163064">
    <property type="component" value="Unassembled WGS sequence"/>
</dbReference>
<proteinExistence type="predicted"/>
<keyword evidence="3" id="KW-0812">Transmembrane</keyword>
<accession>A0ABT3U5X0</accession>
<dbReference type="InterPro" id="IPR019734">
    <property type="entry name" value="TPR_rpt"/>
</dbReference>
<dbReference type="InterPro" id="IPR011990">
    <property type="entry name" value="TPR-like_helical_dom_sf"/>
</dbReference>
<dbReference type="PANTHER" id="PTHR12558">
    <property type="entry name" value="CELL DIVISION CYCLE 16,23,27"/>
    <property type="match status" value="1"/>
</dbReference>
<keyword evidence="5" id="KW-1185">Reference proteome</keyword>
<evidence type="ECO:0000256" key="1">
    <source>
        <dbReference type="PROSITE-ProRule" id="PRU00339"/>
    </source>
</evidence>
<dbReference type="EMBL" id="JAPHNL010000329">
    <property type="protein sequence ID" value="MCX3063987.1"/>
    <property type="molecule type" value="Genomic_DNA"/>
</dbReference>
<dbReference type="SUPFAM" id="SSF48452">
    <property type="entry name" value="TPR-like"/>
    <property type="match status" value="2"/>
</dbReference>
<organism evidence="4 5">
    <name type="scientific">Streptomyces beihaiensis</name>
    <dbReference type="NCBI Taxonomy" id="2984495"/>
    <lineage>
        <taxon>Bacteria</taxon>
        <taxon>Bacillati</taxon>
        <taxon>Actinomycetota</taxon>
        <taxon>Actinomycetes</taxon>
        <taxon>Kitasatosporales</taxon>
        <taxon>Streptomycetaceae</taxon>
        <taxon>Streptomyces</taxon>
    </lineage>
</organism>
<keyword evidence="1" id="KW-0802">TPR repeat</keyword>
<dbReference type="RefSeq" id="WP_266605380.1">
    <property type="nucleotide sequence ID" value="NZ_JAPHNL010000329.1"/>
</dbReference>
<feature type="region of interest" description="Disordered" evidence="2">
    <location>
        <begin position="470"/>
        <end position="523"/>
    </location>
</feature>
<name>A0ABT3U5X0_9ACTN</name>
<evidence type="ECO:0000256" key="2">
    <source>
        <dbReference type="SAM" id="MobiDB-lite"/>
    </source>
</evidence>
<evidence type="ECO:0000313" key="5">
    <source>
        <dbReference type="Proteomes" id="UP001163064"/>
    </source>
</evidence>
<protein>
    <submittedName>
        <fullName evidence="4">Tetratricopeptide repeat protein</fullName>
    </submittedName>
</protein>
<evidence type="ECO:0000256" key="3">
    <source>
        <dbReference type="SAM" id="Phobius"/>
    </source>
</evidence>
<keyword evidence="3" id="KW-1133">Transmembrane helix</keyword>
<keyword evidence="3" id="KW-0472">Membrane</keyword>
<dbReference type="Pfam" id="PF13176">
    <property type="entry name" value="TPR_7"/>
    <property type="match status" value="1"/>
</dbReference>
<feature type="repeat" description="TPR" evidence="1">
    <location>
        <begin position="249"/>
        <end position="282"/>
    </location>
</feature>
<dbReference type="Pfam" id="PF13432">
    <property type="entry name" value="TPR_16"/>
    <property type="match status" value="2"/>
</dbReference>
<feature type="compositionally biased region" description="Low complexity" evidence="2">
    <location>
        <begin position="1"/>
        <end position="22"/>
    </location>
</feature>
<feature type="region of interest" description="Disordered" evidence="2">
    <location>
        <begin position="1"/>
        <end position="28"/>
    </location>
</feature>
<reference evidence="4" key="1">
    <citation type="submission" date="2022-10" db="EMBL/GenBank/DDBJ databases">
        <title>Streptomyces beihaiensis sp. nov., a chitin degrading actinobacterium, isolated from shrimp pond soil.</title>
        <authorList>
            <person name="Xie J."/>
            <person name="Shen N."/>
        </authorList>
    </citation>
    <scope>NUCLEOTIDE SEQUENCE</scope>
    <source>
        <strain evidence="4">GXMU-J5</strain>
    </source>
</reference>
<evidence type="ECO:0000313" key="4">
    <source>
        <dbReference type="EMBL" id="MCX3063987.1"/>
    </source>
</evidence>
<dbReference type="SMART" id="SM00028">
    <property type="entry name" value="TPR"/>
    <property type="match status" value="4"/>
</dbReference>